<feature type="domain" description="Fumarate reductase/succinate dehydrogenase flavoprotein-like C-terminal" evidence="14">
    <location>
        <begin position="446"/>
        <end position="520"/>
    </location>
</feature>
<dbReference type="NCBIfam" id="TIGR00551">
    <property type="entry name" value="nadB"/>
    <property type="match status" value="1"/>
</dbReference>
<dbReference type="InterPro" id="IPR036188">
    <property type="entry name" value="FAD/NAD-bd_sf"/>
</dbReference>
<dbReference type="STRING" id="1499966.U14_03500"/>
<dbReference type="EC" id="1.4.3.16" evidence="4 10"/>
<comment type="function">
    <text evidence="11">Catalyzes the oxidation of L-aspartate to iminoaspartate.</text>
</comment>
<dbReference type="Pfam" id="PF02910">
    <property type="entry name" value="Succ_DH_flav_C"/>
    <property type="match status" value="1"/>
</dbReference>
<evidence type="ECO:0000256" key="6">
    <source>
        <dbReference type="ARBA" id="ARBA00022642"/>
    </source>
</evidence>
<evidence type="ECO:0000313" key="16">
    <source>
        <dbReference type="Proteomes" id="UP000030700"/>
    </source>
</evidence>
<sequence length="520" mass="57211">MNHDTDVLIIGSGIAGCAAALALADAGVAVTVVTRAQAPEESNTLYAQGGIIYKGEQDSPDLLAEDILRAGAGHSFPPAVHILAQEGPEIVERLLIEAANVPFDRNERGALSLAREGSHSVSRIIHAADATGKAIELALIRKIQAHPNITLLTGHTAIDLLTPSHHSRNRLAIYEPRACVGAYIFDQQTGNVRRCFARATILATGGLGQIFLRTSNPVGSRGDGLAMANRAGARIINAEFIQFHPTTFYHLHAPHFLISEAVRGEGGRLVHENGEPFMAKYAPEWKDLAPRDIVARAIHQEMLERGLQHVYLDLRSYIPESRIREHFPTILATCRQYGVDITQNLVPVVPAAHYFCGGVWVDAWGETTIKNLYAVGEVACTGVHGANRLASTSLLEGAVWGNRAAQQILRDLPEREIPHRGDIPEWRDDSQFPPDPALIAQDMSSVKHIMWNYVGLIRTSHRLKRALRELQHLEIEIEHFYRVATLSDSLLGLRNAVRTALIVTQAAWENTQSMGCHYRE</sequence>
<evidence type="ECO:0000259" key="13">
    <source>
        <dbReference type="Pfam" id="PF00890"/>
    </source>
</evidence>
<dbReference type="InterPro" id="IPR015939">
    <property type="entry name" value="Fum_Rdtase/Succ_DH_flav-like_C"/>
</dbReference>
<dbReference type="EMBL" id="DF820458">
    <property type="protein sequence ID" value="GAK52249.1"/>
    <property type="molecule type" value="Genomic_DNA"/>
</dbReference>
<dbReference type="SUPFAM" id="SSF46977">
    <property type="entry name" value="Succinate dehydrogenase/fumarate reductase flavoprotein C-terminal domain"/>
    <property type="match status" value="1"/>
</dbReference>
<dbReference type="InterPro" id="IPR005288">
    <property type="entry name" value="NadB"/>
</dbReference>
<dbReference type="Gene3D" id="3.50.50.60">
    <property type="entry name" value="FAD/NAD(P)-binding domain"/>
    <property type="match status" value="1"/>
</dbReference>
<dbReference type="PRINTS" id="PR00368">
    <property type="entry name" value="FADPNR"/>
</dbReference>
<feature type="coiled-coil region" evidence="12">
    <location>
        <begin position="456"/>
        <end position="483"/>
    </location>
</feature>
<proteinExistence type="inferred from homology"/>
<dbReference type="Gene3D" id="1.20.58.100">
    <property type="entry name" value="Fumarate reductase/succinate dehydrogenase flavoprotein-like, C-terminal domain"/>
    <property type="match status" value="1"/>
</dbReference>
<comment type="pathway">
    <text evidence="2 11">Cofactor biosynthesis; NAD(+) biosynthesis; iminoaspartate from L-aspartate (oxidase route): step 1/1.</text>
</comment>
<dbReference type="HOGENOM" id="CLU_014312_3_0_0"/>
<dbReference type="GO" id="GO:0008734">
    <property type="term" value="F:L-aspartate oxidase activity"/>
    <property type="evidence" value="ECO:0007669"/>
    <property type="project" value="UniProtKB-UniRule"/>
</dbReference>
<dbReference type="FunFam" id="3.90.700.10:FF:000002">
    <property type="entry name" value="L-aspartate oxidase"/>
    <property type="match status" value="1"/>
</dbReference>
<evidence type="ECO:0000256" key="5">
    <source>
        <dbReference type="ARBA" id="ARBA00022630"/>
    </source>
</evidence>
<evidence type="ECO:0000256" key="7">
    <source>
        <dbReference type="ARBA" id="ARBA00022827"/>
    </source>
</evidence>
<keyword evidence="7 11" id="KW-0274">FAD</keyword>
<dbReference type="GO" id="GO:0005737">
    <property type="term" value="C:cytoplasm"/>
    <property type="evidence" value="ECO:0007669"/>
    <property type="project" value="UniProtKB-SubCell"/>
</dbReference>
<dbReference type="Pfam" id="PF00890">
    <property type="entry name" value="FAD_binding_2"/>
    <property type="match status" value="1"/>
</dbReference>
<dbReference type="PANTHER" id="PTHR42716">
    <property type="entry name" value="L-ASPARTATE OXIDASE"/>
    <property type="match status" value="1"/>
</dbReference>
<gene>
    <name evidence="15" type="ORF">U14_03500</name>
</gene>
<evidence type="ECO:0000256" key="12">
    <source>
        <dbReference type="SAM" id="Coils"/>
    </source>
</evidence>
<evidence type="ECO:0000259" key="14">
    <source>
        <dbReference type="Pfam" id="PF02910"/>
    </source>
</evidence>
<comment type="cofactor">
    <cofactor evidence="1 11">
        <name>FAD</name>
        <dbReference type="ChEBI" id="CHEBI:57692"/>
    </cofactor>
</comment>
<dbReference type="PANTHER" id="PTHR42716:SF2">
    <property type="entry name" value="L-ASPARTATE OXIDASE, CHLOROPLASTIC"/>
    <property type="match status" value="1"/>
</dbReference>
<keyword evidence="12" id="KW-0175">Coiled coil</keyword>
<dbReference type="InterPro" id="IPR037099">
    <property type="entry name" value="Fum_R/Succ_DH_flav-like_C_sf"/>
</dbReference>
<evidence type="ECO:0000256" key="8">
    <source>
        <dbReference type="ARBA" id="ARBA00023002"/>
    </source>
</evidence>
<evidence type="ECO:0000256" key="4">
    <source>
        <dbReference type="ARBA" id="ARBA00012173"/>
    </source>
</evidence>
<dbReference type="Gene3D" id="3.90.700.10">
    <property type="entry name" value="Succinate dehydrogenase/fumarate reductase flavoprotein, catalytic domain"/>
    <property type="match status" value="1"/>
</dbReference>
<keyword evidence="8 11" id="KW-0560">Oxidoreductase</keyword>
<evidence type="ECO:0000256" key="11">
    <source>
        <dbReference type="RuleBase" id="RU362049"/>
    </source>
</evidence>
<keyword evidence="6 11" id="KW-0662">Pyridine nucleotide biosynthesis</keyword>
<organism evidence="15 16">
    <name type="scientific">Candidatus Moduliflexus flocculans</name>
    <dbReference type="NCBI Taxonomy" id="1499966"/>
    <lineage>
        <taxon>Bacteria</taxon>
        <taxon>Candidatus Moduliflexota</taxon>
        <taxon>Candidatus Moduliflexia</taxon>
        <taxon>Candidatus Moduliflexales</taxon>
        <taxon>Candidatus Moduliflexaceae</taxon>
    </lineage>
</organism>
<evidence type="ECO:0000256" key="3">
    <source>
        <dbReference type="ARBA" id="ARBA00008562"/>
    </source>
</evidence>
<accession>A0A081BPD3</accession>
<dbReference type="InterPro" id="IPR003953">
    <property type="entry name" value="FAD-dep_OxRdtase_2_FAD-bd"/>
</dbReference>
<feature type="domain" description="FAD-dependent oxidoreductase 2 FAD-binding" evidence="13">
    <location>
        <begin position="6"/>
        <end position="394"/>
    </location>
</feature>
<dbReference type="GO" id="GO:0009435">
    <property type="term" value="P:NAD+ biosynthetic process"/>
    <property type="evidence" value="ECO:0007669"/>
    <property type="project" value="UniProtKB-UniPathway"/>
</dbReference>
<dbReference type="InterPro" id="IPR027477">
    <property type="entry name" value="Succ_DH/fumarate_Rdtase_cat_sf"/>
</dbReference>
<evidence type="ECO:0000256" key="9">
    <source>
        <dbReference type="ARBA" id="ARBA00048305"/>
    </source>
</evidence>
<dbReference type="Proteomes" id="UP000030700">
    <property type="component" value="Unassembled WGS sequence"/>
</dbReference>
<dbReference type="UniPathway" id="UPA00253">
    <property type="reaction ID" value="UER00326"/>
</dbReference>
<comment type="similarity">
    <text evidence="3 11">Belongs to the FAD-dependent oxidoreductase 2 family. NadB subfamily.</text>
</comment>
<name>A0A081BPD3_9BACT</name>
<evidence type="ECO:0000313" key="15">
    <source>
        <dbReference type="EMBL" id="GAK52249.1"/>
    </source>
</evidence>
<comment type="catalytic activity">
    <reaction evidence="9">
        <text>L-aspartate + O2 = iminosuccinate + H2O2</text>
        <dbReference type="Rhea" id="RHEA:25876"/>
        <dbReference type="ChEBI" id="CHEBI:15379"/>
        <dbReference type="ChEBI" id="CHEBI:16240"/>
        <dbReference type="ChEBI" id="CHEBI:29991"/>
        <dbReference type="ChEBI" id="CHEBI:77875"/>
        <dbReference type="EC" id="1.4.3.16"/>
    </reaction>
    <physiologicalReaction direction="left-to-right" evidence="9">
        <dbReference type="Rhea" id="RHEA:25877"/>
    </physiologicalReaction>
</comment>
<dbReference type="PRINTS" id="PR00411">
    <property type="entry name" value="PNDRDTASEI"/>
</dbReference>
<keyword evidence="5 11" id="KW-0285">Flavoprotein</keyword>
<dbReference type="SUPFAM" id="SSF51905">
    <property type="entry name" value="FAD/NAD(P)-binding domain"/>
    <property type="match status" value="1"/>
</dbReference>
<protein>
    <recommendedName>
        <fullName evidence="4 10">L-aspartate oxidase</fullName>
        <ecNumber evidence="4 10">1.4.3.16</ecNumber>
    </recommendedName>
</protein>
<dbReference type="SUPFAM" id="SSF56425">
    <property type="entry name" value="Succinate dehydrogenase/fumarate reductase flavoprotein, catalytic domain"/>
    <property type="match status" value="1"/>
</dbReference>
<evidence type="ECO:0000256" key="10">
    <source>
        <dbReference type="NCBIfam" id="TIGR00551"/>
    </source>
</evidence>
<reference evidence="15 16" key="1">
    <citation type="journal article" date="2015" name="PeerJ">
        <title>First genomic representation of candidate bacterial phylum KSB3 points to enhanced environmental sensing as a trigger of wastewater bulking.</title>
        <authorList>
            <person name="Sekiguchi Y."/>
            <person name="Ohashi A."/>
            <person name="Parks D.H."/>
            <person name="Yamauchi T."/>
            <person name="Tyson G.W."/>
            <person name="Hugenholtz P."/>
        </authorList>
    </citation>
    <scope>NUCLEOTIDE SEQUENCE [LARGE SCALE GENOMIC DNA]</scope>
</reference>
<evidence type="ECO:0000256" key="1">
    <source>
        <dbReference type="ARBA" id="ARBA00001974"/>
    </source>
</evidence>
<keyword evidence="16" id="KW-1185">Reference proteome</keyword>
<dbReference type="AlphaFoldDB" id="A0A081BPD3"/>
<comment type="subcellular location">
    <subcellularLocation>
        <location evidence="11">Cytoplasm</location>
    </subcellularLocation>
</comment>
<evidence type="ECO:0000256" key="2">
    <source>
        <dbReference type="ARBA" id="ARBA00004950"/>
    </source>
</evidence>